<feature type="transmembrane region" description="Helical" evidence="7">
    <location>
        <begin position="492"/>
        <end position="513"/>
    </location>
</feature>
<evidence type="ECO:0000313" key="11">
    <source>
        <dbReference type="Proteomes" id="UP000538292"/>
    </source>
</evidence>
<dbReference type="InterPro" id="IPR001516">
    <property type="entry name" value="Proton_antipo_N"/>
</dbReference>
<dbReference type="PANTHER" id="PTHR42829">
    <property type="entry name" value="NADH-UBIQUINONE OXIDOREDUCTASE CHAIN 5"/>
    <property type="match status" value="1"/>
</dbReference>
<evidence type="ECO:0000256" key="7">
    <source>
        <dbReference type="SAM" id="Phobius"/>
    </source>
</evidence>
<evidence type="ECO:0000259" key="8">
    <source>
        <dbReference type="Pfam" id="PF00361"/>
    </source>
</evidence>
<evidence type="ECO:0000313" key="10">
    <source>
        <dbReference type="EMBL" id="MBA4602972.1"/>
    </source>
</evidence>
<evidence type="ECO:0000256" key="2">
    <source>
        <dbReference type="ARBA" id="ARBA00008483"/>
    </source>
</evidence>
<feature type="domain" description="NADH:quinone oxidoreductase/Mrp antiporter transmembrane" evidence="8">
    <location>
        <begin position="129"/>
        <end position="419"/>
    </location>
</feature>
<feature type="transmembrane region" description="Helical" evidence="7">
    <location>
        <begin position="370"/>
        <end position="388"/>
    </location>
</feature>
<reference evidence="10 11" key="1">
    <citation type="submission" date="2020-07" db="EMBL/GenBank/DDBJ databases">
        <title>Thermoactinomyces phylogeny.</title>
        <authorList>
            <person name="Dunlap C."/>
        </authorList>
    </citation>
    <scope>NUCLEOTIDE SEQUENCE [LARGE SCALE GENOMIC DNA]</scope>
    <source>
        <strain evidence="10 11">AMNI-1</strain>
    </source>
</reference>
<evidence type="ECO:0000256" key="4">
    <source>
        <dbReference type="ARBA" id="ARBA00022989"/>
    </source>
</evidence>
<dbReference type="Pfam" id="PF00361">
    <property type="entry name" value="Proton_antipo_M"/>
    <property type="match status" value="1"/>
</dbReference>
<dbReference type="InterPro" id="IPR018393">
    <property type="entry name" value="NADHpl_OxRdtase_5_subgr"/>
</dbReference>
<dbReference type="GO" id="GO:0015990">
    <property type="term" value="P:electron transport coupled proton transport"/>
    <property type="evidence" value="ECO:0007669"/>
    <property type="project" value="TreeGrafter"/>
</dbReference>
<comment type="caution">
    <text evidence="10">The sequence shown here is derived from an EMBL/GenBank/DDBJ whole genome shotgun (WGS) entry which is preliminary data.</text>
</comment>
<dbReference type="Pfam" id="PF00662">
    <property type="entry name" value="Proton_antipo_N"/>
    <property type="match status" value="1"/>
</dbReference>
<dbReference type="GO" id="GO:0005886">
    <property type="term" value="C:plasma membrane"/>
    <property type="evidence" value="ECO:0007669"/>
    <property type="project" value="UniProtKB-SubCell"/>
</dbReference>
<dbReference type="RefSeq" id="WP_181741021.1">
    <property type="nucleotide sequence ID" value="NZ_JACEOL010000036.1"/>
</dbReference>
<keyword evidence="3 6" id="KW-0812">Transmembrane</keyword>
<comment type="similarity">
    <text evidence="2">Belongs to the CPA3 antiporters (TC 2.A.63) subunit A family.</text>
</comment>
<keyword evidence="11" id="KW-1185">Reference proteome</keyword>
<dbReference type="InterPro" id="IPR003945">
    <property type="entry name" value="NU5C-like"/>
</dbReference>
<dbReference type="GO" id="GO:0003954">
    <property type="term" value="F:NADH dehydrogenase activity"/>
    <property type="evidence" value="ECO:0007669"/>
    <property type="project" value="TreeGrafter"/>
</dbReference>
<evidence type="ECO:0000256" key="6">
    <source>
        <dbReference type="RuleBase" id="RU000320"/>
    </source>
</evidence>
<dbReference type="PRINTS" id="PR01434">
    <property type="entry name" value="NADHDHGNASE5"/>
</dbReference>
<feature type="transmembrane region" description="Helical" evidence="7">
    <location>
        <begin position="134"/>
        <end position="155"/>
    </location>
</feature>
<evidence type="ECO:0000256" key="5">
    <source>
        <dbReference type="ARBA" id="ARBA00023136"/>
    </source>
</evidence>
<feature type="transmembrane region" description="Helical" evidence="7">
    <location>
        <begin position="566"/>
        <end position="584"/>
    </location>
</feature>
<sequence length="618" mass="67839">MEANLALLIPLFPVIAFLLLIFGRKAFCKKMAAAVGVAATFASFALSTWVLVAGETITWKVPWLQIGNQTVSLSIEIGSLQMLMLFIVSVVSMLVHLYSYGYMKHDDRIQVFYAYLALFTFSMFSLVMSSNLLWIYIFWELVGVCSFLLIGFWYFKPEARDAARKAFVVTRIGDVGFFIAICLAFWHAGSFEVSDLQAVVESGQLTPGLITLLAVLIFVGAIGKSGQFPLHTWLPNAMEGPTPVSALIHAATMVAAGVYLVANLFFLFQASPFAMDLVAYVGGFTAIFAATIGLAQYDIKRVLAYSTVSQLGYMMLALGSAGYVAGVFHLFTHAFFKALLFLGAGAVIVLLSHEQDIRKMGGLWKSHRQLGIWFLAGCLSIAGIPPFSGFFSKDEILLSTYLDGRIDLFVIGIIAAFFTAFYMFRLFFMVFAGEARGPKADSKVPVVMMVPIVILGLFSVFSGFANASPMHLLTAWLSKGNDYTAATGHAPVWLPVLVVTVSLVGIGLAYLYFGSRKWSTSKVVQTVPRLHKLVFNKYYVDELYHYAFVLPAKGIGWFLYGVDRFVVGGLAYLTAWIAQFIGRIGSRIQNGQAQTYALVSVIGFVLLIVGLTAGRFLK</sequence>
<feature type="transmembrane region" description="Helical" evidence="7">
    <location>
        <begin position="408"/>
        <end position="432"/>
    </location>
</feature>
<feature type="domain" description="NADH-Ubiquinone oxidoreductase (complex I) chain 5 N-terminal" evidence="9">
    <location>
        <begin position="63"/>
        <end position="113"/>
    </location>
</feature>
<feature type="transmembrane region" description="Helical" evidence="7">
    <location>
        <begin position="244"/>
        <end position="265"/>
    </location>
</feature>
<feature type="transmembrane region" description="Helical" evidence="7">
    <location>
        <begin position="79"/>
        <end position="99"/>
    </location>
</feature>
<dbReference type="GO" id="GO:0042773">
    <property type="term" value="P:ATP synthesis coupled electron transport"/>
    <property type="evidence" value="ECO:0007669"/>
    <property type="project" value="InterPro"/>
</dbReference>
<feature type="transmembrane region" description="Helical" evidence="7">
    <location>
        <begin position="111"/>
        <end position="128"/>
    </location>
</feature>
<dbReference type="Proteomes" id="UP000538292">
    <property type="component" value="Unassembled WGS sequence"/>
</dbReference>
<feature type="transmembrane region" description="Helical" evidence="7">
    <location>
        <begin position="167"/>
        <end position="186"/>
    </location>
</feature>
<gene>
    <name evidence="10" type="primary">nuoL</name>
    <name evidence="10" type="ORF">H2C83_11730</name>
</gene>
<dbReference type="NCBIfam" id="TIGR01974">
    <property type="entry name" value="NDH_I_L"/>
    <property type="match status" value="1"/>
</dbReference>
<proteinExistence type="inferred from homology"/>
<feature type="transmembrane region" description="Helical" evidence="7">
    <location>
        <begin position="302"/>
        <end position="324"/>
    </location>
</feature>
<dbReference type="GO" id="GO:0008137">
    <property type="term" value="F:NADH dehydrogenase (ubiquinone) activity"/>
    <property type="evidence" value="ECO:0007669"/>
    <property type="project" value="InterPro"/>
</dbReference>
<feature type="transmembrane region" description="Helical" evidence="7">
    <location>
        <begin position="6"/>
        <end position="23"/>
    </location>
</feature>
<dbReference type="NCBIfam" id="NF005141">
    <property type="entry name" value="PRK06590.1"/>
    <property type="match status" value="1"/>
</dbReference>
<name>A0A7W1XTV2_9BACL</name>
<dbReference type="Gene3D" id="1.20.5.2700">
    <property type="match status" value="1"/>
</dbReference>
<feature type="transmembrane region" description="Helical" evidence="7">
    <location>
        <begin position="330"/>
        <end position="350"/>
    </location>
</feature>
<evidence type="ECO:0000259" key="9">
    <source>
        <dbReference type="Pfam" id="PF00662"/>
    </source>
</evidence>
<evidence type="ECO:0000256" key="3">
    <source>
        <dbReference type="ARBA" id="ARBA00022692"/>
    </source>
</evidence>
<feature type="transmembrane region" description="Helical" evidence="7">
    <location>
        <begin position="444"/>
        <end position="465"/>
    </location>
</feature>
<dbReference type="InterPro" id="IPR001750">
    <property type="entry name" value="ND/Mrp_TM"/>
</dbReference>
<accession>A0A7W1XTV2</accession>
<dbReference type="AlphaFoldDB" id="A0A7W1XTV2"/>
<dbReference type="EMBL" id="JACEOL010000036">
    <property type="protein sequence ID" value="MBA4602972.1"/>
    <property type="molecule type" value="Genomic_DNA"/>
</dbReference>
<feature type="transmembrane region" description="Helical" evidence="7">
    <location>
        <begin position="543"/>
        <end position="560"/>
    </location>
</feature>
<keyword evidence="5 7" id="KW-0472">Membrane</keyword>
<feature type="transmembrane region" description="Helical" evidence="7">
    <location>
        <begin position="35"/>
        <end position="59"/>
    </location>
</feature>
<feature type="transmembrane region" description="Helical" evidence="7">
    <location>
        <begin position="277"/>
        <end position="295"/>
    </location>
</feature>
<dbReference type="PANTHER" id="PTHR42829:SF2">
    <property type="entry name" value="NADH-UBIQUINONE OXIDOREDUCTASE CHAIN 5"/>
    <property type="match status" value="1"/>
</dbReference>
<evidence type="ECO:0000256" key="1">
    <source>
        <dbReference type="ARBA" id="ARBA00004651"/>
    </source>
</evidence>
<feature type="transmembrane region" description="Helical" evidence="7">
    <location>
        <begin position="596"/>
        <end position="617"/>
    </location>
</feature>
<protein>
    <submittedName>
        <fullName evidence="10">NADH-quinone oxidoreductase subunit L</fullName>
    </submittedName>
</protein>
<dbReference type="PRINTS" id="PR01435">
    <property type="entry name" value="NPOXDRDTASE5"/>
</dbReference>
<organism evidence="10 11">
    <name type="scientific">Thermoactinomyces mirandus</name>
    <dbReference type="NCBI Taxonomy" id="2756294"/>
    <lineage>
        <taxon>Bacteria</taxon>
        <taxon>Bacillati</taxon>
        <taxon>Bacillota</taxon>
        <taxon>Bacilli</taxon>
        <taxon>Bacillales</taxon>
        <taxon>Thermoactinomycetaceae</taxon>
        <taxon>Thermoactinomyces</taxon>
    </lineage>
</organism>
<keyword evidence="4 7" id="KW-1133">Transmembrane helix</keyword>
<comment type="subcellular location">
    <subcellularLocation>
        <location evidence="1">Cell membrane</location>
        <topology evidence="1">Multi-pass membrane protein</topology>
    </subcellularLocation>
    <subcellularLocation>
        <location evidence="6">Membrane</location>
        <topology evidence="6">Multi-pass membrane protein</topology>
    </subcellularLocation>
</comment>
<feature type="transmembrane region" description="Helical" evidence="7">
    <location>
        <begin position="206"/>
        <end position="223"/>
    </location>
</feature>